<reference evidence="2" key="1">
    <citation type="submission" date="2022-05" db="EMBL/GenBank/DDBJ databases">
        <title>A multi-omics perspective on studying reproductive biology in Daphnia sinensis.</title>
        <authorList>
            <person name="Jia J."/>
        </authorList>
    </citation>
    <scope>NUCLEOTIDE SEQUENCE</scope>
    <source>
        <strain evidence="2">WSL</strain>
    </source>
</reference>
<keyword evidence="3" id="KW-1185">Reference proteome</keyword>
<dbReference type="Proteomes" id="UP000820818">
    <property type="component" value="Unassembled WGS sequence"/>
</dbReference>
<dbReference type="EMBL" id="WJBH02000290">
    <property type="protein sequence ID" value="KAI9549584.1"/>
    <property type="molecule type" value="Genomic_DNA"/>
</dbReference>
<evidence type="ECO:0000313" key="3">
    <source>
        <dbReference type="Proteomes" id="UP000820818"/>
    </source>
</evidence>
<evidence type="ECO:0000259" key="1">
    <source>
        <dbReference type="Pfam" id="PF04383"/>
    </source>
</evidence>
<feature type="domain" description="KilA/APSES-type HTH DNA-binding" evidence="1">
    <location>
        <begin position="3"/>
        <end position="101"/>
    </location>
</feature>
<dbReference type="AlphaFoldDB" id="A0AAD5PLY7"/>
<organism evidence="2 3">
    <name type="scientific">Daphnia sinensis</name>
    <dbReference type="NCBI Taxonomy" id="1820382"/>
    <lineage>
        <taxon>Eukaryota</taxon>
        <taxon>Metazoa</taxon>
        <taxon>Ecdysozoa</taxon>
        <taxon>Arthropoda</taxon>
        <taxon>Crustacea</taxon>
        <taxon>Branchiopoda</taxon>
        <taxon>Diplostraca</taxon>
        <taxon>Cladocera</taxon>
        <taxon>Anomopoda</taxon>
        <taxon>Daphniidae</taxon>
        <taxon>Daphnia</taxon>
        <taxon>Daphnia similis group</taxon>
    </lineage>
</organism>
<gene>
    <name evidence="2" type="ORF">GHT06_003770</name>
</gene>
<name>A0AAD5PLY7_9CRUS</name>
<comment type="caution">
    <text evidence="2">The sequence shown here is derived from an EMBL/GenBank/DDBJ whole genome shotgun (WGS) entry which is preliminary data.</text>
</comment>
<sequence>MLWVNASALEKGLGGGQKARLVQWRDWCRQHGTKLLIKKLESCRGDHRPSSVTNSVMDTTRRQYQGIDKAAIRGTWARIDLATAYIQHVDKDFHANWCGIMGKVYSGDHSAVADVLAETDRVAGTESIGVVTTKRRRESGLGSCGKKGRLGDIAAFMDPGVDIETAVALYERSRIAQSPEYMGIIKLREDGLFL</sequence>
<evidence type="ECO:0000313" key="2">
    <source>
        <dbReference type="EMBL" id="KAI9549584.1"/>
    </source>
</evidence>
<dbReference type="InterPro" id="IPR018004">
    <property type="entry name" value="KilA/APSES_HTH"/>
</dbReference>
<accession>A0AAD5PLY7</accession>
<protein>
    <recommendedName>
        <fullName evidence="1">KilA/APSES-type HTH DNA-binding domain-containing protein</fullName>
    </recommendedName>
</protein>
<dbReference type="Pfam" id="PF04383">
    <property type="entry name" value="KilA-N"/>
    <property type="match status" value="1"/>
</dbReference>
<proteinExistence type="predicted"/>